<feature type="region of interest" description="Disordered" evidence="1">
    <location>
        <begin position="1"/>
        <end position="26"/>
    </location>
</feature>
<dbReference type="AlphaFoldDB" id="A0A4P7N988"/>
<gene>
    <name evidence="2" type="ORF">PoMZ_04033</name>
</gene>
<protein>
    <submittedName>
        <fullName evidence="2">Uncharacterized protein</fullName>
    </submittedName>
</protein>
<dbReference type="Proteomes" id="UP000294847">
    <property type="component" value="Chromosome 3"/>
</dbReference>
<evidence type="ECO:0000256" key="1">
    <source>
        <dbReference type="SAM" id="MobiDB-lite"/>
    </source>
</evidence>
<reference evidence="2 3" key="1">
    <citation type="journal article" date="2019" name="Mol. Biol. Evol.">
        <title>Blast fungal genomes show frequent chromosomal changes, gene gains and losses, and effector gene turnover.</title>
        <authorList>
            <person name="Gomez Luciano L.B."/>
            <person name="Jason Tsai I."/>
            <person name="Chuma I."/>
            <person name="Tosa Y."/>
            <person name="Chen Y.H."/>
            <person name="Li J.Y."/>
            <person name="Li M.Y."/>
            <person name="Jade Lu M.Y."/>
            <person name="Nakayashiki H."/>
            <person name="Li W.H."/>
        </authorList>
    </citation>
    <scope>NUCLEOTIDE SEQUENCE [LARGE SCALE GENOMIC DNA]</scope>
    <source>
        <strain evidence="2">MZ5-1-6</strain>
    </source>
</reference>
<dbReference type="EMBL" id="CP034206">
    <property type="protein sequence ID" value="QBZ59073.1"/>
    <property type="molecule type" value="Genomic_DNA"/>
</dbReference>
<evidence type="ECO:0000313" key="2">
    <source>
        <dbReference type="EMBL" id="QBZ59073.1"/>
    </source>
</evidence>
<name>A0A4P7N988_PYROR</name>
<organism evidence="2 3">
    <name type="scientific">Pyricularia oryzae</name>
    <name type="common">Rice blast fungus</name>
    <name type="synonym">Magnaporthe oryzae</name>
    <dbReference type="NCBI Taxonomy" id="318829"/>
    <lineage>
        <taxon>Eukaryota</taxon>
        <taxon>Fungi</taxon>
        <taxon>Dikarya</taxon>
        <taxon>Ascomycota</taxon>
        <taxon>Pezizomycotina</taxon>
        <taxon>Sordariomycetes</taxon>
        <taxon>Sordariomycetidae</taxon>
        <taxon>Magnaporthales</taxon>
        <taxon>Pyriculariaceae</taxon>
        <taxon>Pyricularia</taxon>
    </lineage>
</organism>
<sequence length="85" mass="9154">MSRMSVVGGASASQENRHTNRESFSSKCDEKVLAAIEHWIDMSSLIGTQVASSTLAPVEVRAQGPLCSATECRPTSIWACWDLAV</sequence>
<evidence type="ECO:0000313" key="3">
    <source>
        <dbReference type="Proteomes" id="UP000294847"/>
    </source>
</evidence>
<accession>A0A4P7N988</accession>
<proteinExistence type="predicted"/>